<dbReference type="PANTHER" id="PTHR23131:SF0">
    <property type="entry name" value="ENDORIBONUCLEASE LACTB2"/>
    <property type="match status" value="1"/>
</dbReference>
<organism evidence="6">
    <name type="scientific">Blastobotrys adeninivorans</name>
    <name type="common">Yeast</name>
    <name type="synonym">Arxula adeninivorans</name>
    <dbReference type="NCBI Taxonomy" id="409370"/>
    <lineage>
        <taxon>Eukaryota</taxon>
        <taxon>Fungi</taxon>
        <taxon>Dikarya</taxon>
        <taxon>Ascomycota</taxon>
        <taxon>Saccharomycotina</taxon>
        <taxon>Dipodascomycetes</taxon>
        <taxon>Dipodascales</taxon>
        <taxon>Trichomonascaceae</taxon>
        <taxon>Blastobotrys</taxon>
    </lineage>
</organism>
<dbReference type="FunFam" id="3.60.15.10:FF:000041">
    <property type="entry name" value="Metallo-beta-lactamase domain protein"/>
    <property type="match status" value="1"/>
</dbReference>
<dbReference type="PhylomeDB" id="A0A060TDD6"/>
<dbReference type="PANTHER" id="PTHR23131">
    <property type="entry name" value="ENDORIBONUCLEASE LACTB2"/>
    <property type="match status" value="1"/>
</dbReference>
<proteinExistence type="inferred from homology"/>
<reference evidence="6" key="2">
    <citation type="submission" date="2014-06" db="EMBL/GenBank/DDBJ databases">
        <title>The complete genome of Blastobotrys (Arxula) adeninivorans LS3 - a yeast of biotechnological interest.</title>
        <authorList>
            <person name="Kunze G."/>
            <person name="Gaillardin C."/>
            <person name="Czernicka M."/>
            <person name="Durrens P."/>
            <person name="Martin T."/>
            <person name="Boer E."/>
            <person name="Gabaldon T."/>
            <person name="Cruz J."/>
            <person name="Talla E."/>
            <person name="Marck C."/>
            <person name="Goffeau A."/>
            <person name="Barbe V."/>
            <person name="Baret P."/>
            <person name="Baronian K."/>
            <person name="Beier S."/>
            <person name="Bleykasten C."/>
            <person name="Bode R."/>
            <person name="Casaregola S."/>
            <person name="Despons L."/>
            <person name="Fairhead C."/>
            <person name="Giersberg M."/>
            <person name="Gierski P."/>
            <person name="Hahnel U."/>
            <person name="Hartmann A."/>
            <person name="Jankowska D."/>
            <person name="Jubin C."/>
            <person name="Jung P."/>
            <person name="Lafontaine I."/>
            <person name="Leh-Louis V."/>
            <person name="Lemaire M."/>
            <person name="Marcet-Houben M."/>
            <person name="Mascher M."/>
            <person name="Morel G."/>
            <person name="Richard G.-F."/>
            <person name="Riechen J."/>
            <person name="Sacerdot C."/>
            <person name="Sarkar A."/>
            <person name="Savel G."/>
            <person name="Schacherer J."/>
            <person name="Sherman D."/>
            <person name="Straub M.-L."/>
            <person name="Stein N."/>
            <person name="Thierry A."/>
            <person name="Trautwein-Schult A."/>
            <person name="Westhof E."/>
            <person name="Worch S."/>
            <person name="Dujon B."/>
            <person name="Souciet J.-L."/>
            <person name="Wincker P."/>
            <person name="Scholz U."/>
            <person name="Neuveglise N."/>
        </authorList>
    </citation>
    <scope>NUCLEOTIDE SEQUENCE</scope>
    <source>
        <strain evidence="6">LS3</strain>
    </source>
</reference>
<keyword evidence="3" id="KW-0378">Hydrolase</keyword>
<dbReference type="SUPFAM" id="SSF56281">
    <property type="entry name" value="Metallo-hydrolase/oxidoreductase"/>
    <property type="match status" value="1"/>
</dbReference>
<name>A0A060TDD6_BLAAD</name>
<keyword evidence="4" id="KW-0862">Zinc</keyword>
<accession>A0A060TDD6</accession>
<dbReference type="EMBL" id="HG937694">
    <property type="protein sequence ID" value="CDP38799.1"/>
    <property type="molecule type" value="Genomic_DNA"/>
</dbReference>
<dbReference type="Pfam" id="PF00753">
    <property type="entry name" value="Lactamase_B"/>
    <property type="match status" value="1"/>
</dbReference>
<dbReference type="Gene3D" id="1.10.10.10">
    <property type="entry name" value="Winged helix-like DNA-binding domain superfamily/Winged helix DNA-binding domain"/>
    <property type="match status" value="1"/>
</dbReference>
<dbReference type="InterPro" id="IPR036388">
    <property type="entry name" value="WH-like_DNA-bd_sf"/>
</dbReference>
<dbReference type="GO" id="GO:0016787">
    <property type="term" value="F:hydrolase activity"/>
    <property type="evidence" value="ECO:0007669"/>
    <property type="project" value="UniProtKB-KW"/>
</dbReference>
<dbReference type="InterPro" id="IPR047921">
    <property type="entry name" value="LACTB2-like_MBL-fold"/>
</dbReference>
<comment type="similarity">
    <text evidence="1">Belongs to the metallo-beta-lactamase superfamily. Glyoxalase II family.</text>
</comment>
<dbReference type="AlphaFoldDB" id="A0A060TDD6"/>
<reference evidence="6" key="1">
    <citation type="submission" date="2014-02" db="EMBL/GenBank/DDBJ databases">
        <authorList>
            <person name="Genoscope - CEA"/>
        </authorList>
    </citation>
    <scope>NUCLEOTIDE SEQUENCE</scope>
    <source>
        <strain evidence="6">LS3</strain>
    </source>
</reference>
<dbReference type="Pfam" id="PF17778">
    <property type="entry name" value="WHD_BLACT"/>
    <property type="match status" value="1"/>
</dbReference>
<gene>
    <name evidence="6" type="ORF">GNLVRS02_ARAD1D42900g</name>
</gene>
<feature type="domain" description="Metallo-beta-lactamase" evidence="5">
    <location>
        <begin position="32"/>
        <end position="201"/>
    </location>
</feature>
<dbReference type="Gene3D" id="3.60.15.10">
    <property type="entry name" value="Ribonuclease Z/Hydroxyacylglutathione hydrolase-like"/>
    <property type="match status" value="1"/>
</dbReference>
<evidence type="ECO:0000256" key="3">
    <source>
        <dbReference type="ARBA" id="ARBA00022801"/>
    </source>
</evidence>
<dbReference type="GO" id="GO:0046872">
    <property type="term" value="F:metal ion binding"/>
    <property type="evidence" value="ECO:0007669"/>
    <property type="project" value="UniProtKB-KW"/>
</dbReference>
<dbReference type="InterPro" id="IPR001279">
    <property type="entry name" value="Metallo-B-lactamas"/>
</dbReference>
<evidence type="ECO:0000259" key="5">
    <source>
        <dbReference type="SMART" id="SM00849"/>
    </source>
</evidence>
<dbReference type="InterPro" id="IPR041516">
    <property type="entry name" value="LACTB2_WH"/>
</dbReference>
<dbReference type="SMART" id="SM00849">
    <property type="entry name" value="Lactamase_B"/>
    <property type="match status" value="1"/>
</dbReference>
<evidence type="ECO:0000256" key="4">
    <source>
        <dbReference type="ARBA" id="ARBA00022833"/>
    </source>
</evidence>
<evidence type="ECO:0000256" key="1">
    <source>
        <dbReference type="ARBA" id="ARBA00006759"/>
    </source>
</evidence>
<evidence type="ECO:0000313" key="6">
    <source>
        <dbReference type="EMBL" id="CDP38799.1"/>
    </source>
</evidence>
<dbReference type="CDD" id="cd07722">
    <property type="entry name" value="LACTB2-like_MBL-fold"/>
    <property type="match status" value="1"/>
</dbReference>
<dbReference type="InterPro" id="IPR050662">
    <property type="entry name" value="Sec-metab_biosynth-thioest"/>
</dbReference>
<keyword evidence="2" id="KW-0479">Metal-binding</keyword>
<evidence type="ECO:0000256" key="2">
    <source>
        <dbReference type="ARBA" id="ARBA00022723"/>
    </source>
</evidence>
<dbReference type="InterPro" id="IPR036866">
    <property type="entry name" value="RibonucZ/Hydroxyglut_hydro"/>
</dbReference>
<dbReference type="GO" id="GO:0044550">
    <property type="term" value="P:secondary metabolite biosynthetic process"/>
    <property type="evidence" value="ECO:0007669"/>
    <property type="project" value="UniProtKB-ARBA"/>
</dbReference>
<sequence length="314" mass="34533">MAGLQDLPKIAVLSPLVSRILGCNPGGFTLQGTNTYIIGKGSRRMLIDTGDGTREYASILGSFLRDHSIELSDVLLTHWHPDHVGGINDIVNIVCANQRRPPVIRKYPNYRDDALPSKIVPVASGEKFVTEDGTATLVAYHTPGHADDHLVFVLEEEGAIFSGDNVLGEGSTVFQDLSQYIKSLQTMKDLGEKAQEIYSHHKGLPFKLYPGHGPVISDGSARIIGYIEHRQQRERQLVEVMQSSGGPMSISAMADILYQNVPASVRNAAERGLNLHLRKLEDEKRVTHDQDSGEWQLVRSQEKLGIISNKGAHA</sequence>
<protein>
    <submittedName>
        <fullName evidence="6">ARAD1D42900p</fullName>
    </submittedName>
</protein>